<keyword evidence="4" id="KW-1133">Transmembrane helix</keyword>
<proteinExistence type="predicted"/>
<evidence type="ECO:0000256" key="2">
    <source>
        <dbReference type="ARBA" id="ARBA00022692"/>
    </source>
</evidence>
<keyword evidence="5" id="KW-0472">Membrane</keyword>
<organism evidence="8 9">
    <name type="scientific">Enhygromyxa salina</name>
    <dbReference type="NCBI Taxonomy" id="215803"/>
    <lineage>
        <taxon>Bacteria</taxon>
        <taxon>Pseudomonadati</taxon>
        <taxon>Myxococcota</taxon>
        <taxon>Polyangia</taxon>
        <taxon>Nannocystales</taxon>
        <taxon>Nannocystaceae</taxon>
        <taxon>Enhygromyxa</taxon>
    </lineage>
</organism>
<accession>A0A0C2CX29</accession>
<dbReference type="Gene3D" id="4.10.1220.10">
    <property type="entry name" value="EGF-type module"/>
    <property type="match status" value="1"/>
</dbReference>
<dbReference type="InterPro" id="IPR036055">
    <property type="entry name" value="LDL_receptor-like_sf"/>
</dbReference>
<evidence type="ECO:0000256" key="3">
    <source>
        <dbReference type="ARBA" id="ARBA00022737"/>
    </source>
</evidence>
<keyword evidence="3" id="KW-0677">Repeat</keyword>
<dbReference type="PANTHER" id="PTHR24270">
    <property type="entry name" value="LOW-DENSITY LIPOPROTEIN RECEPTOR-RELATED"/>
    <property type="match status" value="1"/>
</dbReference>
<evidence type="ECO:0000256" key="4">
    <source>
        <dbReference type="ARBA" id="ARBA00022989"/>
    </source>
</evidence>
<dbReference type="CDD" id="cd00112">
    <property type="entry name" value="LDLa"/>
    <property type="match status" value="3"/>
</dbReference>
<evidence type="ECO:0000313" key="9">
    <source>
        <dbReference type="Proteomes" id="UP000031599"/>
    </source>
</evidence>
<comment type="caution">
    <text evidence="8">The sequence shown here is derived from an EMBL/GenBank/DDBJ whole genome shotgun (WGS) entry which is preliminary data.</text>
</comment>
<dbReference type="SUPFAM" id="SSF57424">
    <property type="entry name" value="LDL receptor-like module"/>
    <property type="match status" value="3"/>
</dbReference>
<gene>
    <name evidence="8" type="ORF">DB30_07043</name>
</gene>
<sequence length="214" mass="22361">MTSAHAQWLSRILVLLSPITLLPVASCGTNNGPDQPTVAEALLACELITKGDLGGLGASSEDPYETCAAQCVAASECEALELLVCGGDSNTTDLIDACYLNCLEPQGHACGGQLFPPKYVCDGYDDCMDKSDEANCPADFACDDGELIPPAYRCDQELDCEDGSDEVGCPTATTFTCANGELIPASFKCNFTPDCEDGSDEASELGCAQLTCPQ</sequence>
<dbReference type="Pfam" id="PF00057">
    <property type="entry name" value="Ldl_recept_a"/>
    <property type="match status" value="3"/>
</dbReference>
<dbReference type="AlphaFoldDB" id="A0A0C2CX29"/>
<dbReference type="Proteomes" id="UP000031599">
    <property type="component" value="Unassembled WGS sequence"/>
</dbReference>
<feature type="signal peptide" evidence="7">
    <location>
        <begin position="1"/>
        <end position="25"/>
    </location>
</feature>
<evidence type="ECO:0000256" key="1">
    <source>
        <dbReference type="ARBA" id="ARBA00004167"/>
    </source>
</evidence>
<dbReference type="RefSeq" id="WP_052554162.1">
    <property type="nucleotide sequence ID" value="NZ_JMCC02000077.1"/>
</dbReference>
<keyword evidence="2" id="KW-0812">Transmembrane</keyword>
<keyword evidence="7" id="KW-0732">Signal</keyword>
<dbReference type="PRINTS" id="PR00261">
    <property type="entry name" value="LDLRECEPTOR"/>
</dbReference>
<dbReference type="EMBL" id="JMCC02000077">
    <property type="protein sequence ID" value="KIG14185.1"/>
    <property type="molecule type" value="Genomic_DNA"/>
</dbReference>
<reference evidence="8 9" key="1">
    <citation type="submission" date="2014-12" db="EMBL/GenBank/DDBJ databases">
        <title>Genome assembly of Enhygromyxa salina DSM 15201.</title>
        <authorList>
            <person name="Sharma G."/>
            <person name="Subramanian S."/>
        </authorList>
    </citation>
    <scope>NUCLEOTIDE SEQUENCE [LARGE SCALE GENOMIC DNA]</scope>
    <source>
        <strain evidence="8 9">DSM 15201</strain>
    </source>
</reference>
<evidence type="ECO:0000313" key="8">
    <source>
        <dbReference type="EMBL" id="KIG14185.1"/>
    </source>
</evidence>
<comment type="subcellular location">
    <subcellularLocation>
        <location evidence="1">Membrane</location>
        <topology evidence="1">Single-pass membrane protein</topology>
    </subcellularLocation>
</comment>
<keyword evidence="6" id="KW-1015">Disulfide bond</keyword>
<protein>
    <recommendedName>
        <fullName evidence="10">Low-density lipoprotein receptor domain class A</fullName>
    </recommendedName>
</protein>
<evidence type="ECO:0000256" key="6">
    <source>
        <dbReference type="ARBA" id="ARBA00023157"/>
    </source>
</evidence>
<dbReference type="PROSITE" id="PS50068">
    <property type="entry name" value="LDLRA_2"/>
    <property type="match status" value="3"/>
</dbReference>
<dbReference type="SMART" id="SM00192">
    <property type="entry name" value="LDLa"/>
    <property type="match status" value="3"/>
</dbReference>
<evidence type="ECO:0000256" key="7">
    <source>
        <dbReference type="SAM" id="SignalP"/>
    </source>
</evidence>
<feature type="chain" id="PRO_5005171764" description="Low-density lipoprotein receptor domain class A" evidence="7">
    <location>
        <begin position="26"/>
        <end position="214"/>
    </location>
</feature>
<evidence type="ECO:0000256" key="5">
    <source>
        <dbReference type="ARBA" id="ARBA00023136"/>
    </source>
</evidence>
<dbReference type="GO" id="GO:0005886">
    <property type="term" value="C:plasma membrane"/>
    <property type="evidence" value="ECO:0007669"/>
    <property type="project" value="TreeGrafter"/>
</dbReference>
<evidence type="ECO:0008006" key="10">
    <source>
        <dbReference type="Google" id="ProtNLM"/>
    </source>
</evidence>
<dbReference type="Gene3D" id="4.10.400.10">
    <property type="entry name" value="Low-density Lipoprotein Receptor"/>
    <property type="match status" value="2"/>
</dbReference>
<name>A0A0C2CX29_9BACT</name>
<dbReference type="InterPro" id="IPR050685">
    <property type="entry name" value="LDLR"/>
</dbReference>
<dbReference type="InterPro" id="IPR002172">
    <property type="entry name" value="LDrepeatLR_classA_rpt"/>
</dbReference>